<dbReference type="PROSITE" id="PS50020">
    <property type="entry name" value="WW_DOMAIN_2"/>
    <property type="match status" value="1"/>
</dbReference>
<feature type="domain" description="WW" evidence="2">
    <location>
        <begin position="438"/>
        <end position="471"/>
    </location>
</feature>
<dbReference type="Proteomes" id="UP000007799">
    <property type="component" value="Unassembled WGS sequence"/>
</dbReference>
<feature type="compositionally biased region" description="Basic residues" evidence="1">
    <location>
        <begin position="528"/>
        <end position="537"/>
    </location>
</feature>
<feature type="compositionally biased region" description="Basic and acidic residues" evidence="1">
    <location>
        <begin position="194"/>
        <end position="205"/>
    </location>
</feature>
<evidence type="ECO:0000313" key="4">
    <source>
        <dbReference type="Proteomes" id="UP000007799"/>
    </source>
</evidence>
<evidence type="ECO:0000259" key="2">
    <source>
        <dbReference type="PROSITE" id="PS50020"/>
    </source>
</evidence>
<evidence type="ECO:0000256" key="1">
    <source>
        <dbReference type="SAM" id="MobiDB-lite"/>
    </source>
</evidence>
<dbReference type="CDD" id="cd00201">
    <property type="entry name" value="WW"/>
    <property type="match status" value="1"/>
</dbReference>
<feature type="compositionally biased region" description="Polar residues" evidence="1">
    <location>
        <begin position="546"/>
        <end position="563"/>
    </location>
</feature>
<reference evidence="3" key="1">
    <citation type="submission" date="2009-08" db="EMBL/GenBank/DDBJ databases">
        <title>Annotation of Salpingoeca rosetta.</title>
        <authorList>
            <consortium name="The Broad Institute Genome Sequencing Platform"/>
            <person name="Russ C."/>
            <person name="Cuomo C."/>
            <person name="Burger G."/>
            <person name="Gray M.W."/>
            <person name="Holland P.W.H."/>
            <person name="King N."/>
            <person name="Lang F.B.F."/>
            <person name="Roger A.J."/>
            <person name="Ruiz-Trillo I."/>
            <person name="Young S.K."/>
            <person name="Zeng Q."/>
            <person name="Gargeya S."/>
            <person name="Alvarado L."/>
            <person name="Berlin A."/>
            <person name="Chapman S.B."/>
            <person name="Chen Z."/>
            <person name="Freedman E."/>
            <person name="Gellesch M."/>
            <person name="Goldberg J."/>
            <person name="Griggs A."/>
            <person name="Gujja S."/>
            <person name="Heilman E."/>
            <person name="Heiman D."/>
            <person name="Howarth C."/>
            <person name="Mehta T."/>
            <person name="Neiman D."/>
            <person name="Pearson M."/>
            <person name="Roberts A."/>
            <person name="Saif S."/>
            <person name="Shea T."/>
            <person name="Shenoy N."/>
            <person name="Sisk P."/>
            <person name="Stolte C."/>
            <person name="Sykes S."/>
            <person name="White J."/>
            <person name="Yandava C."/>
            <person name="Haas B."/>
            <person name="Nusbaum C."/>
            <person name="Birren B."/>
        </authorList>
    </citation>
    <scope>NUCLEOTIDE SEQUENCE [LARGE SCALE GENOMIC DNA]</scope>
    <source>
        <strain evidence="3">ATCC 50818</strain>
    </source>
</reference>
<dbReference type="RefSeq" id="XP_004992374.1">
    <property type="nucleotide sequence ID" value="XM_004992317.1"/>
</dbReference>
<dbReference type="KEGG" id="sre:PTSG_06971"/>
<evidence type="ECO:0000313" key="3">
    <source>
        <dbReference type="EMBL" id="EGD75321.1"/>
    </source>
</evidence>
<name>F2UFC1_SALR5</name>
<feature type="region of interest" description="Disordered" evidence="1">
    <location>
        <begin position="253"/>
        <end position="282"/>
    </location>
</feature>
<dbReference type="InterPro" id="IPR001202">
    <property type="entry name" value="WW_dom"/>
</dbReference>
<organism evidence="4">
    <name type="scientific">Salpingoeca rosetta (strain ATCC 50818 / BSB-021)</name>
    <dbReference type="NCBI Taxonomy" id="946362"/>
    <lineage>
        <taxon>Eukaryota</taxon>
        <taxon>Choanoflagellata</taxon>
        <taxon>Craspedida</taxon>
        <taxon>Salpingoecidae</taxon>
        <taxon>Salpingoeca</taxon>
    </lineage>
</organism>
<feature type="region of interest" description="Disordered" evidence="1">
    <location>
        <begin position="517"/>
        <end position="563"/>
    </location>
</feature>
<dbReference type="InterPro" id="IPR036020">
    <property type="entry name" value="WW_dom_sf"/>
</dbReference>
<feature type="compositionally biased region" description="Low complexity" evidence="1">
    <location>
        <begin position="113"/>
        <end position="125"/>
    </location>
</feature>
<feature type="region of interest" description="Disordered" evidence="1">
    <location>
        <begin position="97"/>
        <end position="141"/>
    </location>
</feature>
<dbReference type="AlphaFoldDB" id="F2UFC1"/>
<gene>
    <name evidence="3" type="ORF">PTSG_06971</name>
</gene>
<protein>
    <recommendedName>
        <fullName evidence="2">WW domain-containing protein</fullName>
    </recommendedName>
</protein>
<feature type="region of interest" description="Disordered" evidence="1">
    <location>
        <begin position="184"/>
        <end position="205"/>
    </location>
</feature>
<accession>F2UFC1</accession>
<dbReference type="Gene3D" id="2.20.70.10">
    <property type="match status" value="1"/>
</dbReference>
<dbReference type="EMBL" id="GL832971">
    <property type="protein sequence ID" value="EGD75321.1"/>
    <property type="molecule type" value="Genomic_DNA"/>
</dbReference>
<dbReference type="InParanoid" id="F2UFC1"/>
<keyword evidence="4" id="KW-1185">Reference proteome</keyword>
<dbReference type="SUPFAM" id="SSF51045">
    <property type="entry name" value="WW domain"/>
    <property type="match status" value="1"/>
</dbReference>
<proteinExistence type="predicted"/>
<sequence>MSGSSEAVLGAESEELESQLLELERRVASRQHGTVKEMAETVGAMRRVLTSARTALSSQRQAIASWKKRAEHSEHLVVALKAHVRRLQQENANLQGLVDNLSGGDDNKGGGLSRRSSVASTAAPTTAPPSPRPVAGRAAVDQAALEEAEAEAARLRREVAHLKARMADQQHQYQQQQQQNQGAPIFLGGTPVAGKEHGPATSKGLDRADVWMTPAHKREEQERVNRVLRRVLDQRDEALQLLESAGIATDGIMGGAGGRGGRGHKGKGASSSAQRIAREKAKEARRLRHMVAQQQEAIFMLEEQLQDALTAAWQHQHGVGGLGGAGRVGSAVDPFQQRRGRSITSIYQWAARNASQRSTQYSSRATLVPRAIVATPDVEASAVLLKGKQLEVDLLRAICTGLRDAVQDALAIMARDSSNPVYVRLQQAMAEYQSPDLEGAPYGWERRRTDAGLEFYVDRTHQVTLWWHPLLEVEVGGADVYAPYDAPHTAALVDAVPPDGDGDGDGGKHIVVHWDGANVKQPDSGMHGRGRSGSRHTHTQEESTRRTNSGRAKNKKQTNSSSK</sequence>
<dbReference type="GeneID" id="16072936"/>